<evidence type="ECO:0000313" key="1">
    <source>
        <dbReference type="EMBL" id="ATC81894.1"/>
    </source>
</evidence>
<reference evidence="1" key="1">
    <citation type="submission" date="2015-03" db="EMBL/GenBank/DDBJ databases">
        <authorList>
            <person name="Xie B.-B."/>
            <person name="Rong J.-C."/>
            <person name="Qin Q.-L."/>
            <person name="Zhang Y.-Z."/>
        </authorList>
    </citation>
    <scope>NUCLEOTIDE SEQUENCE</scope>
    <source>
        <strain evidence="1">DSM 14585</strain>
    </source>
</reference>
<organism evidence="1 2">
    <name type="scientific">Pseudoalteromonas agarivorans DSM 14585</name>
    <dbReference type="NCBI Taxonomy" id="1312369"/>
    <lineage>
        <taxon>Bacteria</taxon>
        <taxon>Pseudomonadati</taxon>
        <taxon>Pseudomonadota</taxon>
        <taxon>Gammaproteobacteria</taxon>
        <taxon>Alteromonadales</taxon>
        <taxon>Pseudoalteromonadaceae</taxon>
        <taxon>Pseudoalteromonas</taxon>
    </lineage>
</organism>
<name>A0ACA8DV90_9GAMM</name>
<proteinExistence type="predicted"/>
<dbReference type="EMBL" id="CP011011">
    <property type="protein sequence ID" value="ATC81894.1"/>
    <property type="molecule type" value="Genomic_DNA"/>
</dbReference>
<evidence type="ECO:0000313" key="2">
    <source>
        <dbReference type="Proteomes" id="UP000217277"/>
    </source>
</evidence>
<protein>
    <submittedName>
        <fullName evidence="1">Uncharacterized protein</fullName>
    </submittedName>
</protein>
<gene>
    <name evidence="1" type="ORF">PAGA_a1496</name>
</gene>
<dbReference type="Proteomes" id="UP000217277">
    <property type="component" value="Chromosome I"/>
</dbReference>
<accession>A0ACA8DV90</accession>
<sequence>MQVKITTVAYRAVSFKQHVINKKAALSGFFVPVYHLLSIRFIK</sequence>
<keyword evidence="2" id="KW-1185">Reference proteome</keyword>